<dbReference type="Proteomes" id="UP000236990">
    <property type="component" value="Unassembled WGS sequence"/>
</dbReference>
<comment type="caution">
    <text evidence="1">The sequence shown here is derived from an EMBL/GenBank/DDBJ whole genome shotgun (WGS) entry which is preliminary data.</text>
</comment>
<name>A0A2S3U1Y2_LACPN</name>
<evidence type="ECO:0000313" key="1">
    <source>
        <dbReference type="EMBL" id="POD82051.1"/>
    </source>
</evidence>
<protein>
    <submittedName>
        <fullName evidence="1">Uncharacterized protein</fullName>
    </submittedName>
</protein>
<reference evidence="1 2" key="1">
    <citation type="submission" date="2017-06" db="EMBL/GenBank/DDBJ databases">
        <title>Genome sequence of Lactobacillus plantarum subsp. plantarum strain SRCM101258.</title>
        <authorList>
            <person name="Cho S.H."/>
        </authorList>
    </citation>
    <scope>NUCLEOTIDE SEQUENCE [LARGE SCALE GENOMIC DNA]</scope>
    <source>
        <strain evidence="1 2">SRCM101258</strain>
    </source>
</reference>
<dbReference type="AlphaFoldDB" id="A0A2S3U1Y2"/>
<sequence length="74" mass="8294">MNAIATNGHTSPSAFEDTKKRSISVWARRNATLMKYNSVVTNDMSMLTTKRFLKGYLNTGVSIMQAPALTFLHR</sequence>
<proteinExistence type="predicted"/>
<gene>
    <name evidence="1" type="ORF">S101258_02918</name>
</gene>
<evidence type="ECO:0000313" key="2">
    <source>
        <dbReference type="Proteomes" id="UP000236990"/>
    </source>
</evidence>
<dbReference type="EMBL" id="NKCZ01000124">
    <property type="protein sequence ID" value="POD82051.1"/>
    <property type="molecule type" value="Genomic_DNA"/>
</dbReference>
<accession>A0A2S3U1Y2</accession>
<organism evidence="1 2">
    <name type="scientific">Lactiplantibacillus plantarum subsp. plantarum</name>
    <dbReference type="NCBI Taxonomy" id="337330"/>
    <lineage>
        <taxon>Bacteria</taxon>
        <taxon>Bacillati</taxon>
        <taxon>Bacillota</taxon>
        <taxon>Bacilli</taxon>
        <taxon>Lactobacillales</taxon>
        <taxon>Lactobacillaceae</taxon>
        <taxon>Lactiplantibacillus</taxon>
    </lineage>
</organism>